<evidence type="ECO:0000313" key="4">
    <source>
        <dbReference type="EMBL" id="MBB4927480.1"/>
    </source>
</evidence>
<dbReference type="RefSeq" id="WP_184941811.1">
    <property type="nucleotide sequence ID" value="NZ_JACHJV010000001.1"/>
</dbReference>
<protein>
    <recommendedName>
        <fullName evidence="3">DUF6801 domain-containing protein</fullName>
    </recommendedName>
</protein>
<dbReference type="InterPro" id="IPR046542">
    <property type="entry name" value="DUF6801"/>
</dbReference>
<name>A0A7W7VZA1_KITKI</name>
<feature type="compositionally biased region" description="Polar residues" evidence="1">
    <location>
        <begin position="177"/>
        <end position="189"/>
    </location>
</feature>
<dbReference type="Pfam" id="PF20611">
    <property type="entry name" value="DUF6801"/>
    <property type="match status" value="1"/>
</dbReference>
<feature type="compositionally biased region" description="Low complexity" evidence="1">
    <location>
        <begin position="214"/>
        <end position="295"/>
    </location>
</feature>
<dbReference type="EMBL" id="JACHJV010000001">
    <property type="protein sequence ID" value="MBB4927480.1"/>
    <property type="molecule type" value="Genomic_DNA"/>
</dbReference>
<gene>
    <name evidence="4" type="ORF">FHR34_006473</name>
</gene>
<evidence type="ECO:0000256" key="1">
    <source>
        <dbReference type="SAM" id="MobiDB-lite"/>
    </source>
</evidence>
<comment type="caution">
    <text evidence="4">The sequence shown here is derived from an EMBL/GenBank/DDBJ whole genome shotgun (WGS) entry which is preliminary data.</text>
</comment>
<keyword evidence="2" id="KW-0472">Membrane</keyword>
<keyword evidence="2" id="KW-0812">Transmembrane</keyword>
<evidence type="ECO:0000259" key="3">
    <source>
        <dbReference type="Pfam" id="PF20611"/>
    </source>
</evidence>
<feature type="domain" description="DUF6801" evidence="3">
    <location>
        <begin position="19"/>
        <end position="172"/>
    </location>
</feature>
<accession>A0A7W7VZA1</accession>
<organism evidence="4 5">
    <name type="scientific">Kitasatospora kifunensis</name>
    <name type="common">Streptomyces kifunensis</name>
    <dbReference type="NCBI Taxonomy" id="58351"/>
    <lineage>
        <taxon>Bacteria</taxon>
        <taxon>Bacillati</taxon>
        <taxon>Actinomycetota</taxon>
        <taxon>Actinomycetes</taxon>
        <taxon>Kitasatosporales</taxon>
        <taxon>Streptomycetaceae</taxon>
        <taxon>Kitasatospora</taxon>
    </lineage>
</organism>
<reference evidence="4 5" key="1">
    <citation type="submission" date="2020-08" db="EMBL/GenBank/DDBJ databases">
        <title>Sequencing the genomes of 1000 actinobacteria strains.</title>
        <authorList>
            <person name="Klenk H.-P."/>
        </authorList>
    </citation>
    <scope>NUCLEOTIDE SEQUENCE [LARGE SCALE GENOMIC DNA]</scope>
    <source>
        <strain evidence="4 5">DSM 41654</strain>
    </source>
</reference>
<dbReference type="AlphaFoldDB" id="A0A7W7VZA1"/>
<keyword evidence="5" id="KW-1185">Reference proteome</keyword>
<sequence>MGVLGAGTAVADPVSLTLNYSCSFPLIGNQPIAVKLTVDVANSATVGVPTQGFAVNAVATVSSSVNQALGLIGAKTLEGTADGVLVVAAPQGALNQTVPLDLARTSLPGSGSFDVAVTGTTPTITFSQPGTARLGVGGLTLHLAPRDGGGGLTLVGRFDSSCKLAAGQNGALTTLDITAPVTPTGSPTQGAPTQGATEPTPPGATGSTGGGMNGATTPGTSRTTAAGATTPATAPAANSGPTAGTSAGTSTAGATAAAGSATPGTASSTTAASSTGLTTEGTAGPGSDSPSNPTRPSSPPTPTGNATKLDAASNTSTSTGGSGSGEWDAGLILLAVGALLVVGGTVLRHRSRLKARRPQ</sequence>
<feature type="transmembrane region" description="Helical" evidence="2">
    <location>
        <begin position="327"/>
        <end position="347"/>
    </location>
</feature>
<keyword evidence="2" id="KW-1133">Transmembrane helix</keyword>
<proteinExistence type="predicted"/>
<dbReference type="Proteomes" id="UP000540506">
    <property type="component" value="Unassembled WGS sequence"/>
</dbReference>
<feature type="region of interest" description="Disordered" evidence="1">
    <location>
        <begin position="177"/>
        <end position="323"/>
    </location>
</feature>
<evidence type="ECO:0000256" key="2">
    <source>
        <dbReference type="SAM" id="Phobius"/>
    </source>
</evidence>
<evidence type="ECO:0000313" key="5">
    <source>
        <dbReference type="Proteomes" id="UP000540506"/>
    </source>
</evidence>